<sequence length="265" mass="30554">MWLLSTIFQSPPSIWITGMSAVNVISMANVSYGEISGKHMKYSKFWNQTTNNSNLITNTKFSSRFGMLFIYTPSFLAGLASFWLFPHHNFRFLLLISALTIHFFKRIFEVIFIHKYSGSIMVDSGIVISLGYLISTSIMIYSQYLSQELGEPSIDLKYLGIFLFLVGISGNFYHHYLLSKMRKDGEKEYKIPKGGLFDFVVCPHYLFEILGFVGISFISQNLYALSYAIGVILYLTGRSYATRKWYLSKFEDFPEHVKAIFPYLF</sequence>
<dbReference type="Pfam" id="PF02544">
    <property type="entry name" value="Steroid_dh"/>
    <property type="match status" value="1"/>
</dbReference>
<feature type="transmembrane region" description="Helical" evidence="6">
    <location>
        <begin position="224"/>
        <end position="241"/>
    </location>
</feature>
<proteinExistence type="inferred from homology"/>
<keyword evidence="5 6" id="KW-0472">Membrane</keyword>
<dbReference type="GO" id="GO:0016627">
    <property type="term" value="F:oxidoreductase activity, acting on the CH-CH group of donors"/>
    <property type="evidence" value="ECO:0007669"/>
    <property type="project" value="InterPro"/>
</dbReference>
<comment type="similarity">
    <text evidence="2">Belongs to the steroid 5-alpha reductase family.</text>
</comment>
<evidence type="ECO:0000256" key="2">
    <source>
        <dbReference type="ARBA" id="ARBA00007742"/>
    </source>
</evidence>
<accession>A0AA39SF96</accession>
<feature type="transmembrane region" description="Helical" evidence="6">
    <location>
        <begin position="195"/>
        <end position="218"/>
    </location>
</feature>
<evidence type="ECO:0000256" key="6">
    <source>
        <dbReference type="SAM" id="Phobius"/>
    </source>
</evidence>
<keyword evidence="3 6" id="KW-0812">Transmembrane</keyword>
<evidence type="ECO:0000256" key="4">
    <source>
        <dbReference type="ARBA" id="ARBA00022989"/>
    </source>
</evidence>
<feature type="domain" description="3-oxo-5-alpha-steroid 4-dehydrogenase C-terminal" evidence="7">
    <location>
        <begin position="133"/>
        <end position="265"/>
    </location>
</feature>
<dbReference type="GO" id="GO:0006629">
    <property type="term" value="P:lipid metabolic process"/>
    <property type="evidence" value="ECO:0007669"/>
    <property type="project" value="InterPro"/>
</dbReference>
<evidence type="ECO:0000256" key="3">
    <source>
        <dbReference type="ARBA" id="ARBA00022692"/>
    </source>
</evidence>
<gene>
    <name evidence="8" type="ORF">LWI29_002745</name>
</gene>
<dbReference type="PANTHER" id="PTHR10556:SF35">
    <property type="entry name" value="3-OXO-5-ALPHA-STEROID 4-DEHYDROGENASE FAMILY PROTEIN"/>
    <property type="match status" value="1"/>
</dbReference>
<evidence type="ECO:0000313" key="9">
    <source>
        <dbReference type="Proteomes" id="UP001168877"/>
    </source>
</evidence>
<name>A0AA39SF96_ACESA</name>
<feature type="transmembrane region" description="Helical" evidence="6">
    <location>
        <begin position="90"/>
        <end position="108"/>
    </location>
</feature>
<evidence type="ECO:0000313" key="8">
    <source>
        <dbReference type="EMBL" id="KAK0591486.1"/>
    </source>
</evidence>
<keyword evidence="4 6" id="KW-1133">Transmembrane helix</keyword>
<feature type="transmembrane region" description="Helical" evidence="6">
    <location>
        <begin position="65"/>
        <end position="84"/>
    </location>
</feature>
<feature type="transmembrane region" description="Helical" evidence="6">
    <location>
        <begin position="12"/>
        <end position="32"/>
    </location>
</feature>
<comment type="caution">
    <text evidence="8">The sequence shown here is derived from an EMBL/GenBank/DDBJ whole genome shotgun (WGS) entry which is preliminary data.</text>
</comment>
<dbReference type="InterPro" id="IPR001104">
    <property type="entry name" value="3-oxo-5_a-steroid_4-DH_C"/>
</dbReference>
<protein>
    <recommendedName>
        <fullName evidence="7">3-oxo-5-alpha-steroid 4-dehydrogenase C-terminal domain-containing protein</fullName>
    </recommendedName>
</protein>
<evidence type="ECO:0000256" key="1">
    <source>
        <dbReference type="ARBA" id="ARBA00004141"/>
    </source>
</evidence>
<reference evidence="8" key="1">
    <citation type="journal article" date="2022" name="Plant J.">
        <title>Strategies of tolerance reflected in two North American maple genomes.</title>
        <authorList>
            <person name="McEvoy S.L."/>
            <person name="Sezen U.U."/>
            <person name="Trouern-Trend A."/>
            <person name="McMahon S.M."/>
            <person name="Schaberg P.G."/>
            <person name="Yang J."/>
            <person name="Wegrzyn J.L."/>
            <person name="Swenson N.G."/>
        </authorList>
    </citation>
    <scope>NUCLEOTIDE SEQUENCE</scope>
    <source>
        <strain evidence="8">NS2018</strain>
    </source>
</reference>
<dbReference type="InterPro" id="IPR039357">
    <property type="entry name" value="SRD5A/TECR"/>
</dbReference>
<dbReference type="PANTHER" id="PTHR10556">
    <property type="entry name" value="3-OXO-5-ALPHA-STEROID 4-DEHYDROGENASE"/>
    <property type="match status" value="1"/>
</dbReference>
<dbReference type="Proteomes" id="UP001168877">
    <property type="component" value="Unassembled WGS sequence"/>
</dbReference>
<comment type="subcellular location">
    <subcellularLocation>
        <location evidence="1">Membrane</location>
        <topology evidence="1">Multi-pass membrane protein</topology>
    </subcellularLocation>
</comment>
<evidence type="ECO:0000259" key="7">
    <source>
        <dbReference type="Pfam" id="PF02544"/>
    </source>
</evidence>
<organism evidence="8 9">
    <name type="scientific">Acer saccharum</name>
    <name type="common">Sugar maple</name>
    <dbReference type="NCBI Taxonomy" id="4024"/>
    <lineage>
        <taxon>Eukaryota</taxon>
        <taxon>Viridiplantae</taxon>
        <taxon>Streptophyta</taxon>
        <taxon>Embryophyta</taxon>
        <taxon>Tracheophyta</taxon>
        <taxon>Spermatophyta</taxon>
        <taxon>Magnoliopsida</taxon>
        <taxon>eudicotyledons</taxon>
        <taxon>Gunneridae</taxon>
        <taxon>Pentapetalae</taxon>
        <taxon>rosids</taxon>
        <taxon>malvids</taxon>
        <taxon>Sapindales</taxon>
        <taxon>Sapindaceae</taxon>
        <taxon>Hippocastanoideae</taxon>
        <taxon>Acereae</taxon>
        <taxon>Acer</taxon>
    </lineage>
</organism>
<reference evidence="8" key="2">
    <citation type="submission" date="2023-06" db="EMBL/GenBank/DDBJ databases">
        <authorList>
            <person name="Swenson N.G."/>
            <person name="Wegrzyn J.L."/>
            <person name="Mcevoy S.L."/>
        </authorList>
    </citation>
    <scope>NUCLEOTIDE SEQUENCE</scope>
    <source>
        <strain evidence="8">NS2018</strain>
        <tissue evidence="8">Leaf</tissue>
    </source>
</reference>
<dbReference type="GO" id="GO:0016020">
    <property type="term" value="C:membrane"/>
    <property type="evidence" value="ECO:0007669"/>
    <property type="project" value="UniProtKB-SubCell"/>
</dbReference>
<feature type="transmembrane region" description="Helical" evidence="6">
    <location>
        <begin position="156"/>
        <end position="174"/>
    </location>
</feature>
<dbReference type="EMBL" id="JAUESC010000380">
    <property type="protein sequence ID" value="KAK0591486.1"/>
    <property type="molecule type" value="Genomic_DNA"/>
</dbReference>
<dbReference type="FunFam" id="1.20.120.1630:FF:000017">
    <property type="entry name" value="3-oxo-5-alpha-steroid 4-dehydrogenase family protein"/>
    <property type="match status" value="1"/>
</dbReference>
<evidence type="ECO:0000256" key="5">
    <source>
        <dbReference type="ARBA" id="ARBA00023136"/>
    </source>
</evidence>
<dbReference type="PROSITE" id="PS50244">
    <property type="entry name" value="S5A_REDUCTASE"/>
    <property type="match status" value="1"/>
</dbReference>
<dbReference type="Gene3D" id="1.20.120.1630">
    <property type="match status" value="1"/>
</dbReference>
<dbReference type="AlphaFoldDB" id="A0AA39SF96"/>
<feature type="transmembrane region" description="Helical" evidence="6">
    <location>
        <begin position="120"/>
        <end position="144"/>
    </location>
</feature>
<keyword evidence="9" id="KW-1185">Reference proteome</keyword>